<keyword evidence="1" id="KW-0472">Membrane</keyword>
<evidence type="ECO:0000313" key="2">
    <source>
        <dbReference type="EMBL" id="KNF07501.1"/>
    </source>
</evidence>
<feature type="transmembrane region" description="Helical" evidence="1">
    <location>
        <begin position="140"/>
        <end position="161"/>
    </location>
</feature>
<protein>
    <recommendedName>
        <fullName evidence="4">TM2 domain-containing protein</fullName>
    </recommendedName>
</protein>
<evidence type="ECO:0000313" key="3">
    <source>
        <dbReference type="Proteomes" id="UP000037267"/>
    </source>
</evidence>
<gene>
    <name evidence="2" type="ORF">CLPU_16c00570</name>
</gene>
<keyword evidence="1" id="KW-1133">Transmembrane helix</keyword>
<keyword evidence="3" id="KW-1185">Reference proteome</keyword>
<dbReference type="EMBL" id="LGSS01000016">
    <property type="protein sequence ID" value="KNF07501.1"/>
    <property type="molecule type" value="Genomic_DNA"/>
</dbReference>
<keyword evidence="1" id="KW-0812">Transmembrane</keyword>
<feature type="transmembrane region" description="Helical" evidence="1">
    <location>
        <begin position="44"/>
        <end position="74"/>
    </location>
</feature>
<name>A0A0L0W7T7_GOTPU</name>
<dbReference type="STRING" id="1503.CLPU_16c00570"/>
<dbReference type="OrthoDB" id="82335at2"/>
<dbReference type="AlphaFoldDB" id="A0A0L0W7T7"/>
<feature type="transmembrane region" description="Helical" evidence="1">
    <location>
        <begin position="110"/>
        <end position="128"/>
    </location>
</feature>
<reference evidence="3" key="1">
    <citation type="submission" date="2015-07" db="EMBL/GenBank/DDBJ databases">
        <title>Draft genome sequence of the purine-degrading Gottschalkia purinilyticum DSM 1384 (formerly Clostridium purinilyticum).</title>
        <authorList>
            <person name="Poehlein A."/>
            <person name="Schiel-Bengelsdorf B."/>
            <person name="Bengelsdorf F.R."/>
            <person name="Daniel R."/>
            <person name="Duerre P."/>
        </authorList>
    </citation>
    <scope>NUCLEOTIDE SEQUENCE [LARGE SCALE GENOMIC DNA]</scope>
    <source>
        <strain evidence="3">DSM 1384</strain>
    </source>
</reference>
<evidence type="ECO:0008006" key="4">
    <source>
        <dbReference type="Google" id="ProtNLM"/>
    </source>
</evidence>
<evidence type="ECO:0000256" key="1">
    <source>
        <dbReference type="SAM" id="Phobius"/>
    </source>
</evidence>
<accession>A0A0L0W7T7</accession>
<proteinExistence type="predicted"/>
<dbReference type="Proteomes" id="UP000037267">
    <property type="component" value="Unassembled WGS sequence"/>
</dbReference>
<feature type="transmembrane region" description="Helical" evidence="1">
    <location>
        <begin position="20"/>
        <end position="37"/>
    </location>
</feature>
<dbReference type="RefSeq" id="WP_050356214.1">
    <property type="nucleotide sequence ID" value="NZ_LGSS01000016.1"/>
</dbReference>
<organism evidence="2 3">
    <name type="scientific">Gottschalkia purinilytica</name>
    <name type="common">Clostridium purinilyticum</name>
    <dbReference type="NCBI Taxonomy" id="1503"/>
    <lineage>
        <taxon>Bacteria</taxon>
        <taxon>Bacillati</taxon>
        <taxon>Bacillota</taxon>
        <taxon>Tissierellia</taxon>
        <taxon>Tissierellales</taxon>
        <taxon>Gottschalkiaceae</taxon>
        <taxon>Gottschalkia</taxon>
    </lineage>
</organism>
<sequence>MNNMENGYNSYGSSRVSKFWVTIFSFIPGAGHMYLGLMKKGLQFMVLFFGVLAIGSVLNTESAAFIISSIVWFYSFFDCYHSRKKVERGEEITEEDLFIETSLYKLNPKHIGAGLVILGGILLFQRIIDKLIQLQLISIDIYVIRSFLAPLVLIGLGLYILKKTKIKEN</sequence>
<comment type="caution">
    <text evidence="2">The sequence shown here is derived from an EMBL/GenBank/DDBJ whole genome shotgun (WGS) entry which is preliminary data.</text>
</comment>